<dbReference type="PANTHER" id="PTHR46401">
    <property type="entry name" value="GLYCOSYLTRANSFERASE WBBK-RELATED"/>
    <property type="match status" value="1"/>
</dbReference>
<dbReference type="EMBL" id="CP091092">
    <property type="protein sequence ID" value="WFN36777.1"/>
    <property type="molecule type" value="Genomic_DNA"/>
</dbReference>
<dbReference type="Gene3D" id="3.40.50.2000">
    <property type="entry name" value="Glycogen Phosphorylase B"/>
    <property type="match status" value="2"/>
</dbReference>
<dbReference type="CDD" id="cd03809">
    <property type="entry name" value="GT4_MtfB-like"/>
    <property type="match status" value="1"/>
</dbReference>
<dbReference type="InterPro" id="IPR028098">
    <property type="entry name" value="Glyco_trans_4-like_N"/>
</dbReference>
<evidence type="ECO:0000313" key="5">
    <source>
        <dbReference type="Proteomes" id="UP001218895"/>
    </source>
</evidence>
<dbReference type="Pfam" id="PF00534">
    <property type="entry name" value="Glycos_transf_1"/>
    <property type="match status" value="1"/>
</dbReference>
<dbReference type="GO" id="GO:0016757">
    <property type="term" value="F:glycosyltransferase activity"/>
    <property type="evidence" value="ECO:0007669"/>
    <property type="project" value="InterPro"/>
</dbReference>
<dbReference type="RefSeq" id="WP_278099613.1">
    <property type="nucleotide sequence ID" value="NZ_CP091092.1"/>
</dbReference>
<reference evidence="4" key="1">
    <citation type="submission" date="2022-01" db="EMBL/GenBank/DDBJ databases">
        <title>Complete genome of Methanomicrobium antiquum DSM 21220.</title>
        <authorList>
            <person name="Chen S.-C."/>
            <person name="You Y.-T."/>
            <person name="Zhou Y.-Z."/>
            <person name="Lai M.-C."/>
        </authorList>
    </citation>
    <scope>NUCLEOTIDE SEQUENCE</scope>
    <source>
        <strain evidence="4">DSM 21220</strain>
    </source>
</reference>
<accession>A0AAF0JM47</accession>
<feature type="domain" description="Glycosyl transferase family 1" evidence="2">
    <location>
        <begin position="202"/>
        <end position="363"/>
    </location>
</feature>
<dbReference type="SUPFAM" id="SSF53756">
    <property type="entry name" value="UDP-Glycosyltransferase/glycogen phosphorylase"/>
    <property type="match status" value="1"/>
</dbReference>
<name>A0AAF0JM47_9EURY</name>
<keyword evidence="5" id="KW-1185">Reference proteome</keyword>
<protein>
    <submittedName>
        <fullName evidence="4">Glycosyltransferase family 4 protein</fullName>
    </submittedName>
</protein>
<sequence>MKIGINLIPLRPGKNGGMEVYLRNLLEQLFLIDNVNQYYLITAPYNDSTLNYSAPNCKKLRIHEGRGLIDLTSGLLSKFIPSHTYVDDPMTRIIKDNKIDLWFCPFLSLDPRPLNIPSIVTIPDLQHEYFPDYFSKEELELRRDYIQPSCEQATKIITISQFSKQSFIEKLGIKPEKIEVIYLAAGDNFGKNTDDQKKILNKYNLPEYYLLYPANAWPHKNHLNLIKGFNHYKKIYNDSLHLVLTGSDLKNNIAINDLISQYNLKESVHILNYIDKGDMPELFKNAKALIFPSLFEGFGIPLLEAMTVGCPVIASDTTSIPEIADNAAYLFEPTDPLSICDAIHKIVADEPLREELVSRGKERAILYSYEKVARMHLDLFTSVYNQYKDSNNSLKNECHYFHGLYSDGWFSKMKFVYCGKKRFRHLHIDLRSELPVKYPMKISIILNDKKINAIIPSLGIHSFDFEIPDIETTNTEYKIEIISKYSYSPKKLGINDDERKISIILDSLIMIDFNENSTEYVQRKVK</sequence>
<organism evidence="4 5">
    <name type="scientific">Methanomicrobium antiquum</name>
    <dbReference type="NCBI Taxonomy" id="487686"/>
    <lineage>
        <taxon>Archaea</taxon>
        <taxon>Methanobacteriati</taxon>
        <taxon>Methanobacteriota</taxon>
        <taxon>Stenosarchaea group</taxon>
        <taxon>Methanomicrobia</taxon>
        <taxon>Methanomicrobiales</taxon>
        <taxon>Methanomicrobiaceae</taxon>
        <taxon>Methanomicrobium</taxon>
    </lineage>
</organism>
<dbReference type="AlphaFoldDB" id="A0AAF0JM47"/>
<evidence type="ECO:0000256" key="1">
    <source>
        <dbReference type="ARBA" id="ARBA00022679"/>
    </source>
</evidence>
<dbReference type="InterPro" id="IPR001296">
    <property type="entry name" value="Glyco_trans_1"/>
</dbReference>
<dbReference type="Proteomes" id="UP001218895">
    <property type="component" value="Chromosome"/>
</dbReference>
<proteinExistence type="predicted"/>
<evidence type="ECO:0000313" key="4">
    <source>
        <dbReference type="EMBL" id="WFN36777.1"/>
    </source>
</evidence>
<gene>
    <name evidence="4" type="ORF">L1994_11675</name>
</gene>
<evidence type="ECO:0000259" key="2">
    <source>
        <dbReference type="Pfam" id="PF00534"/>
    </source>
</evidence>
<feature type="domain" description="Glycosyltransferase subfamily 4-like N-terminal" evidence="3">
    <location>
        <begin position="16"/>
        <end position="182"/>
    </location>
</feature>
<dbReference type="Pfam" id="PF13439">
    <property type="entry name" value="Glyco_transf_4"/>
    <property type="match status" value="1"/>
</dbReference>
<dbReference type="GeneID" id="79951070"/>
<dbReference type="KEGG" id="manq:L1994_11675"/>
<evidence type="ECO:0000259" key="3">
    <source>
        <dbReference type="Pfam" id="PF13439"/>
    </source>
</evidence>
<dbReference type="PANTHER" id="PTHR46401:SF2">
    <property type="entry name" value="GLYCOSYLTRANSFERASE WBBK-RELATED"/>
    <property type="match status" value="1"/>
</dbReference>
<keyword evidence="1" id="KW-0808">Transferase</keyword>